<protein>
    <submittedName>
        <fullName evidence="1">Uncharacterized protein</fullName>
    </submittedName>
</protein>
<reference evidence="1 2" key="2">
    <citation type="journal article" date="2020" name="Microbiol. Resour. Announc.">
        <title>Antarctic desert soil bacteria exhibit high novel natural product potential, evaluated through long-read genome sequencing and comparative genomics.</title>
        <authorList>
            <person name="Benaud N."/>
            <person name="Edwards R.J."/>
            <person name="Amos T.G."/>
            <person name="D'Agostino P.M."/>
            <person name="Gutierrez-Chavez C."/>
            <person name="Montgomery K."/>
            <person name="Nicetic I."/>
            <person name="Ferrari B.C."/>
        </authorList>
    </citation>
    <scope>NUCLEOTIDE SEQUENCE [LARGE SCALE GENOMIC DNA]</scope>
    <source>
        <strain evidence="1 2">SPB151</strain>
    </source>
</reference>
<accession>A0A7G6X993</accession>
<evidence type="ECO:0000313" key="1">
    <source>
        <dbReference type="EMBL" id="QNE22808.1"/>
    </source>
</evidence>
<dbReference type="InterPro" id="IPR016181">
    <property type="entry name" value="Acyl_CoA_acyltransferase"/>
</dbReference>
<reference evidence="2" key="1">
    <citation type="submission" date="2019-09" db="EMBL/GenBank/DDBJ databases">
        <title>Antimicrobial potential of Antarctic Bacteria.</title>
        <authorList>
            <person name="Benaud N."/>
            <person name="Edwards R.J."/>
            <person name="Ferrari B.C."/>
        </authorList>
    </citation>
    <scope>NUCLEOTIDE SEQUENCE [LARGE SCALE GENOMIC DNA]</scope>
    <source>
        <strain evidence="2">SPB151</strain>
    </source>
</reference>
<dbReference type="SUPFAM" id="SSF55729">
    <property type="entry name" value="Acyl-CoA N-acyltransferases (Nat)"/>
    <property type="match status" value="1"/>
</dbReference>
<dbReference type="Gene3D" id="3.40.630.30">
    <property type="match status" value="1"/>
</dbReference>
<dbReference type="AlphaFoldDB" id="A0A7G6X993"/>
<dbReference type="KEGG" id="kqi:F1D05_07290"/>
<name>A0A7G6X993_9ACTN</name>
<dbReference type="EMBL" id="CP043661">
    <property type="protein sequence ID" value="QNE22808.1"/>
    <property type="molecule type" value="Genomic_DNA"/>
</dbReference>
<keyword evidence="2" id="KW-1185">Reference proteome</keyword>
<dbReference type="Proteomes" id="UP000515563">
    <property type="component" value="Chromosome"/>
</dbReference>
<evidence type="ECO:0000313" key="2">
    <source>
        <dbReference type="Proteomes" id="UP000515563"/>
    </source>
</evidence>
<proteinExistence type="predicted"/>
<gene>
    <name evidence="1" type="ORF">F1D05_07290</name>
</gene>
<organism evidence="1 2">
    <name type="scientific">Kribbella qitaiheensis</name>
    <dbReference type="NCBI Taxonomy" id="1544730"/>
    <lineage>
        <taxon>Bacteria</taxon>
        <taxon>Bacillati</taxon>
        <taxon>Actinomycetota</taxon>
        <taxon>Actinomycetes</taxon>
        <taxon>Propionibacteriales</taxon>
        <taxon>Kribbellaceae</taxon>
        <taxon>Kribbella</taxon>
    </lineage>
</organism>
<sequence length="315" mass="34743">MPTARELAEFSLAAQHPVSRGWVPDDLRLELLTNQHELDIDLLADPEIAAMRTERFAPGQPIEIMFNQWVPISADQHVMLSMRYEDGDPTKPFVDASALRRPLQQADLRPAADAASKHFGSLSPTYLRLWSSEPADSFPETLPDKRFLAAPLDVLRAAHTPVPAELTLVRARSLSNYPLAQAAYDAVDAAHPDHSEQAHLQHRDKLEDTVEEGLLFEVMVDGTWAGYIAAMRDSQNLGIPAYTVQEVILAAEYRGRGYGRHITTLFARALPIDLDFLIGTIHANNRGAITAALTSGRTDIGGWLQLPLPTPKPPA</sequence>